<dbReference type="RefSeq" id="WP_057026089.1">
    <property type="nucleotide sequence ID" value="NZ_LJYF01000004.1"/>
</dbReference>
<proteinExistence type="predicted"/>
<reference evidence="2 3" key="1">
    <citation type="submission" date="2015-09" db="EMBL/GenBank/DDBJ databases">
        <title>Draft Genome Sequence of the Strain BR 3267 (Bradyrhizobium yuanmingense) recommended as inoculant for cowpea in Brazil.</title>
        <authorList>
            <person name="Simoes-Araujo J.L."/>
            <person name="Zilli J.E."/>
        </authorList>
    </citation>
    <scope>NUCLEOTIDE SEQUENCE [LARGE SCALE GENOMIC DNA]</scope>
    <source>
        <strain evidence="2 3">BR3267</strain>
    </source>
</reference>
<comment type="caution">
    <text evidence="2">The sequence shown here is derived from an EMBL/GenBank/DDBJ whole genome shotgun (WGS) entry which is preliminary data.</text>
</comment>
<feature type="region of interest" description="Disordered" evidence="1">
    <location>
        <begin position="1"/>
        <end position="28"/>
    </location>
</feature>
<organism evidence="2 3">
    <name type="scientific">Bradyrhizobium yuanmingense</name>
    <dbReference type="NCBI Taxonomy" id="108015"/>
    <lineage>
        <taxon>Bacteria</taxon>
        <taxon>Pseudomonadati</taxon>
        <taxon>Pseudomonadota</taxon>
        <taxon>Alphaproteobacteria</taxon>
        <taxon>Hyphomicrobiales</taxon>
        <taxon>Nitrobacteraceae</taxon>
        <taxon>Bradyrhizobium</taxon>
    </lineage>
</organism>
<dbReference type="EMBL" id="LJYF01000004">
    <property type="protein sequence ID" value="KRQ01382.1"/>
    <property type="molecule type" value="Genomic_DNA"/>
</dbReference>
<dbReference type="AlphaFoldDB" id="A0A0R3CUR7"/>
<dbReference type="STRING" id="108015.GA0061099_100755"/>
<name>A0A0R3CUR7_9BRAD</name>
<dbReference type="Proteomes" id="UP000051380">
    <property type="component" value="Unassembled WGS sequence"/>
</dbReference>
<dbReference type="OrthoDB" id="7374792at2"/>
<evidence type="ECO:0000313" key="2">
    <source>
        <dbReference type="EMBL" id="KRQ01382.1"/>
    </source>
</evidence>
<dbReference type="GO" id="GO:0016740">
    <property type="term" value="F:transferase activity"/>
    <property type="evidence" value="ECO:0007669"/>
    <property type="project" value="UniProtKB-KW"/>
</dbReference>
<gene>
    <name evidence="2" type="ORF">AOQ72_07835</name>
</gene>
<evidence type="ECO:0000256" key="1">
    <source>
        <dbReference type="SAM" id="MobiDB-lite"/>
    </source>
</evidence>
<evidence type="ECO:0000313" key="3">
    <source>
        <dbReference type="Proteomes" id="UP000051380"/>
    </source>
</evidence>
<keyword evidence="2" id="KW-0808">Transferase</keyword>
<sequence length="362" mass="41856">MDVVERTRARSTSLPRRTATAPAAPAYPGAKGRDRMVLNLFFEERDDRWFPGDRHLRPLLRRLLLGKSFISGQRRVLLNLCAGLDRLGIRYRVNDYRYIRKHPEELACIIGRPFVLDWFKWKNPLLLGVAMYDHPIDAPETLKDLDVRQVLLPCAWYADMFRPHWPHVGAWPVGIETDLWVPAPAAQKKIDVLLYDKVRWDYDRYQPELIEPIRKFLEASGRTVETIRYGHYKEEDYKTALARCRSMIFLCEHESQGIACQQALSSGVPVFAWDRGGPWQDPKYFPDKVRYEGNVSSVPYFDARCGMTFTDAGSFAAGWGRFWSQVDAGGFAPRDYVLDHLTLEKGALHYYEIAEAAMQRHA</sequence>
<protein>
    <submittedName>
        <fullName evidence="2">Glycosyltransferase</fullName>
    </submittedName>
</protein>
<accession>A0A0R3CUR7</accession>
<feature type="compositionally biased region" description="Low complexity" evidence="1">
    <location>
        <begin position="15"/>
        <end position="26"/>
    </location>
</feature>
<dbReference type="SUPFAM" id="SSF53756">
    <property type="entry name" value="UDP-Glycosyltransferase/glycogen phosphorylase"/>
    <property type="match status" value="1"/>
</dbReference>